<dbReference type="InterPro" id="IPR004232">
    <property type="entry name" value="CN_Hdrtase_a/SCN_Hdrlase_g"/>
</dbReference>
<evidence type="ECO:0000313" key="5">
    <source>
        <dbReference type="Proteomes" id="UP001551675"/>
    </source>
</evidence>
<dbReference type="InterPro" id="IPR036648">
    <property type="entry name" value="CN_Hdrase_a/SCN_Hdrase_g_sf"/>
</dbReference>
<comment type="similarity">
    <text evidence="1">Belongs to the nitrile hydratase subunit alpha family.</text>
</comment>
<dbReference type="Proteomes" id="UP001551675">
    <property type="component" value="Unassembled WGS sequence"/>
</dbReference>
<keyword evidence="5" id="KW-1185">Reference proteome</keyword>
<dbReference type="EC" id="3.5.5.8" evidence="4"/>
<dbReference type="Gene3D" id="3.90.330.10">
    <property type="entry name" value="Nitrile hydratase alpha /Thiocyanate hydrolase gamma"/>
    <property type="match status" value="1"/>
</dbReference>
<gene>
    <name evidence="4" type="primary">scnC</name>
    <name evidence="4" type="ORF">AB0I59_34615</name>
</gene>
<comment type="caution">
    <text evidence="4">The sequence shown here is derived from an EMBL/GenBank/DDBJ whole genome shotgun (WGS) entry which is preliminary data.</text>
</comment>
<organism evidence="4 5">
    <name type="scientific">Microtetraspora glauca</name>
    <dbReference type="NCBI Taxonomy" id="1996"/>
    <lineage>
        <taxon>Bacteria</taxon>
        <taxon>Bacillati</taxon>
        <taxon>Actinomycetota</taxon>
        <taxon>Actinomycetes</taxon>
        <taxon>Streptosporangiales</taxon>
        <taxon>Streptosporangiaceae</taxon>
        <taxon>Microtetraspora</taxon>
    </lineage>
</organism>
<sequence length="231" mass="26276">MSTTHSHAPLEESPLTEFEVLELAVRELAIEKGLFSADDHRRFSEWAEARTYTVGSRMTARSWLDPAFKERLLSNGTETSKEVGVDWLQPTGQGTPSDYTFFYVLENTPKVHNVIVCTLCSCYPRPVLGMSPDWYRTPNYRRRMVRWPRQVLAEFGLHLPPDVEVRVHDSNQKSRFMVMPMRPEGTDGWNEDQLAAIVTRDCLIGVALPRADVTASQVPKQPKGRSGGKKR</sequence>
<proteinExistence type="inferred from homology"/>
<accession>A0ABV3GQ73</accession>
<evidence type="ECO:0000256" key="2">
    <source>
        <dbReference type="ARBA" id="ARBA00022723"/>
    </source>
</evidence>
<dbReference type="InterPro" id="IPR023900">
    <property type="entry name" value="CN_Hdrtase_asu/SCN_Hdrlase_gsu"/>
</dbReference>
<name>A0ABV3GQ73_MICGL</name>
<dbReference type="InterPro" id="IPR023901">
    <property type="entry name" value="Thiocyan_Hydrolase_gsu"/>
</dbReference>
<reference evidence="4 5" key="1">
    <citation type="submission" date="2024-06" db="EMBL/GenBank/DDBJ databases">
        <title>The Natural Products Discovery Center: Release of the First 8490 Sequenced Strains for Exploring Actinobacteria Biosynthetic Diversity.</title>
        <authorList>
            <person name="Kalkreuter E."/>
            <person name="Kautsar S.A."/>
            <person name="Yang D."/>
            <person name="Bader C.D."/>
            <person name="Teijaro C.N."/>
            <person name="Fluegel L."/>
            <person name="Davis C.M."/>
            <person name="Simpson J.R."/>
            <person name="Lauterbach L."/>
            <person name="Steele A.D."/>
            <person name="Gui C."/>
            <person name="Meng S."/>
            <person name="Li G."/>
            <person name="Viehrig K."/>
            <person name="Ye F."/>
            <person name="Su P."/>
            <person name="Kiefer A.F."/>
            <person name="Nichols A."/>
            <person name="Cepeda A.J."/>
            <person name="Yan W."/>
            <person name="Fan B."/>
            <person name="Jiang Y."/>
            <person name="Adhikari A."/>
            <person name="Zheng C.-J."/>
            <person name="Schuster L."/>
            <person name="Cowan T.M."/>
            <person name="Smanski M.J."/>
            <person name="Chevrette M.G."/>
            <person name="De Carvalho L.P.S."/>
            <person name="Shen B."/>
        </authorList>
    </citation>
    <scope>NUCLEOTIDE SEQUENCE [LARGE SCALE GENOMIC DNA]</scope>
    <source>
        <strain evidence="4 5">NPDC050100</strain>
    </source>
</reference>
<dbReference type="GO" id="GO:0018760">
    <property type="term" value="F:thiocyanate hydrolase activity"/>
    <property type="evidence" value="ECO:0007669"/>
    <property type="project" value="UniProtKB-EC"/>
</dbReference>
<keyword evidence="4" id="KW-0378">Hydrolase</keyword>
<dbReference type="SUPFAM" id="SSF56209">
    <property type="entry name" value="Nitrile hydratase alpha chain"/>
    <property type="match status" value="1"/>
</dbReference>
<evidence type="ECO:0000259" key="3">
    <source>
        <dbReference type="Pfam" id="PF02979"/>
    </source>
</evidence>
<dbReference type="RefSeq" id="WP_061256994.1">
    <property type="nucleotide sequence ID" value="NZ_JBFALK010000024.1"/>
</dbReference>
<dbReference type="NCBIfam" id="TIGR03887">
    <property type="entry name" value="thiocyan_alph"/>
    <property type="match status" value="1"/>
</dbReference>
<dbReference type="PIRSF" id="PIRSF001426">
    <property type="entry name" value="NHase_alpha"/>
    <property type="match status" value="1"/>
</dbReference>
<dbReference type="EMBL" id="JBFALK010000024">
    <property type="protein sequence ID" value="MEV0973754.1"/>
    <property type="molecule type" value="Genomic_DNA"/>
</dbReference>
<keyword evidence="2" id="KW-0479">Metal-binding</keyword>
<dbReference type="Pfam" id="PF02979">
    <property type="entry name" value="NHase_alpha"/>
    <property type="match status" value="1"/>
</dbReference>
<evidence type="ECO:0000313" key="4">
    <source>
        <dbReference type="EMBL" id="MEV0973754.1"/>
    </source>
</evidence>
<evidence type="ECO:0000256" key="1">
    <source>
        <dbReference type="ARBA" id="ARBA00009363"/>
    </source>
</evidence>
<feature type="domain" description="Nitrile hydratase alpha/Thiocyanate hydrolase gamma" evidence="3">
    <location>
        <begin position="17"/>
        <end position="207"/>
    </location>
</feature>
<protein>
    <submittedName>
        <fullName evidence="4">Thiocyanate hydrolase subunit gamma</fullName>
        <ecNumber evidence="4">3.5.5.8</ecNumber>
    </submittedName>
</protein>